<evidence type="ECO:0000256" key="1">
    <source>
        <dbReference type="SAM" id="Phobius"/>
    </source>
</evidence>
<reference evidence="2" key="1">
    <citation type="journal article" date="2023" name="G3 (Bethesda)">
        <title>A reference genome for the long-term kleptoplast-retaining sea slug Elysia crispata morphotype clarki.</title>
        <authorList>
            <person name="Eastman K.E."/>
            <person name="Pendleton A.L."/>
            <person name="Shaikh M.A."/>
            <person name="Suttiyut T."/>
            <person name="Ogas R."/>
            <person name="Tomko P."/>
            <person name="Gavelis G."/>
            <person name="Widhalm J.R."/>
            <person name="Wisecaver J.H."/>
        </authorList>
    </citation>
    <scope>NUCLEOTIDE SEQUENCE</scope>
    <source>
        <strain evidence="2">ECLA1</strain>
    </source>
</reference>
<organism evidence="2 3">
    <name type="scientific">Elysia crispata</name>
    <name type="common">lettuce slug</name>
    <dbReference type="NCBI Taxonomy" id="231223"/>
    <lineage>
        <taxon>Eukaryota</taxon>
        <taxon>Metazoa</taxon>
        <taxon>Spiralia</taxon>
        <taxon>Lophotrochozoa</taxon>
        <taxon>Mollusca</taxon>
        <taxon>Gastropoda</taxon>
        <taxon>Heterobranchia</taxon>
        <taxon>Euthyneura</taxon>
        <taxon>Panpulmonata</taxon>
        <taxon>Sacoglossa</taxon>
        <taxon>Placobranchoidea</taxon>
        <taxon>Plakobranchidae</taxon>
        <taxon>Elysia</taxon>
    </lineage>
</organism>
<evidence type="ECO:0000313" key="3">
    <source>
        <dbReference type="Proteomes" id="UP001283361"/>
    </source>
</evidence>
<proteinExistence type="predicted"/>
<keyword evidence="1" id="KW-1133">Transmembrane helix</keyword>
<keyword evidence="1" id="KW-0812">Transmembrane</keyword>
<gene>
    <name evidence="2" type="ORF">RRG08_020313</name>
</gene>
<sequence length="79" mass="8631">MCYLNISTNKVTFRGKDGEAWFRVWGKGAGEMRDDKMAGQRGEIKGLTVADRYFFNSLGAICISSSLTISFLALGLATS</sequence>
<accession>A0AAE1CW02</accession>
<protein>
    <submittedName>
        <fullName evidence="2">Uncharacterized protein</fullName>
    </submittedName>
</protein>
<dbReference type="Proteomes" id="UP001283361">
    <property type="component" value="Unassembled WGS sequence"/>
</dbReference>
<evidence type="ECO:0000313" key="2">
    <source>
        <dbReference type="EMBL" id="KAK3739869.1"/>
    </source>
</evidence>
<dbReference type="AlphaFoldDB" id="A0AAE1CW02"/>
<comment type="caution">
    <text evidence="2">The sequence shown here is derived from an EMBL/GenBank/DDBJ whole genome shotgun (WGS) entry which is preliminary data.</text>
</comment>
<dbReference type="EMBL" id="JAWDGP010006500">
    <property type="protein sequence ID" value="KAK3739869.1"/>
    <property type="molecule type" value="Genomic_DNA"/>
</dbReference>
<keyword evidence="3" id="KW-1185">Reference proteome</keyword>
<keyword evidence="1" id="KW-0472">Membrane</keyword>
<name>A0AAE1CW02_9GAST</name>
<feature type="transmembrane region" description="Helical" evidence="1">
    <location>
        <begin position="53"/>
        <end position="77"/>
    </location>
</feature>